<proteinExistence type="predicted"/>
<name>A0A6L6YD62_9BURK</name>
<gene>
    <name evidence="1" type="ORF">E5987_00090</name>
</gene>
<dbReference type="OrthoDB" id="5438497at2"/>
<keyword evidence="2" id="KW-1185">Reference proteome</keyword>
<dbReference type="Proteomes" id="UP000472580">
    <property type="component" value="Unassembled WGS sequence"/>
</dbReference>
<sequence>MGIKKVQVGFSSGEFSPSMYGRFDDPKYAQGLARCRNFIVRPQGPVELRPGTQFVRAAKFADRPCRLIPFTFTVDQTMVLEFGDGYIRFHTIGQTLMGSNGQPYEVATPYRAADLFELHYVQSMDVMTIVHANYPPKELRRYGATDWRLTDVQFRAPLTPPTITSVVFTVEPSDGVTLTEGEKTRYTLKYKVTAVQDTGDGIQESEASAIGSCKGNLYLNSSGVTITWSAVAGASRYRVYKNKGGLYSFIGETEELSLNDDNLDADSGITPPRYDQVLGNGRNPSAVAYFEQRRCFAGTPQNPQTVWMTRSGTESDLSYTIPSQSDNRIRFTIAAQEASKIIHLIPLSQLVALTNSTEYRISAGSGSGLAPDSIDAKVQANIGSSMVQPVIVNSTMVYAAARGNHVRELGYNWQASGFSTGDISIRSEHFFENNPVKDMALSKAPDSIIWCAMSDGSLIGCTYLPEQNICGWHRHDFTNGAVESVTTVVEGEEDVVYLSMRRTINGAVVRYVERMHERFCARLEDAFHVDCGGIYQGAATKTISGLTWLEGQKVSIFANGCVLPQQTVVNGTITLSQPSTKVFVGLPITADFQTLPASVQLQDGSYGIGHSKNINDVYLRVVKSSGVFIGPDFENLVEAKQRTSEPYGSPPDWMEKEISIMPYCAWNDAGQICVRQVDPLPLTIVSVAVDLAQ</sequence>
<evidence type="ECO:0000313" key="2">
    <source>
        <dbReference type="Proteomes" id="UP000472580"/>
    </source>
</evidence>
<protein>
    <recommendedName>
        <fullName evidence="3">Ubiquitin-activating enzyme E1 FCCH domain-containing protein</fullName>
    </recommendedName>
</protein>
<evidence type="ECO:0008006" key="3">
    <source>
        <dbReference type="Google" id="ProtNLM"/>
    </source>
</evidence>
<dbReference type="EMBL" id="WSRP01000001">
    <property type="protein sequence ID" value="MVX55610.1"/>
    <property type="molecule type" value="Genomic_DNA"/>
</dbReference>
<accession>A0A6L6YD62</accession>
<dbReference type="Gene3D" id="2.60.40.10">
    <property type="entry name" value="Immunoglobulins"/>
    <property type="match status" value="1"/>
</dbReference>
<dbReference type="AlphaFoldDB" id="A0A6L6YD62"/>
<comment type="caution">
    <text evidence="1">The sequence shown here is derived from an EMBL/GenBank/DDBJ whole genome shotgun (WGS) entry which is preliminary data.</text>
</comment>
<organism evidence="1 2">
    <name type="scientific">Parasutterella muris</name>
    <dbReference type="NCBI Taxonomy" id="2565572"/>
    <lineage>
        <taxon>Bacteria</taxon>
        <taxon>Pseudomonadati</taxon>
        <taxon>Pseudomonadota</taxon>
        <taxon>Betaproteobacteria</taxon>
        <taxon>Burkholderiales</taxon>
        <taxon>Sutterellaceae</taxon>
        <taxon>Parasutterella</taxon>
    </lineage>
</organism>
<dbReference type="InterPro" id="IPR013783">
    <property type="entry name" value="Ig-like_fold"/>
</dbReference>
<reference evidence="1 2" key="1">
    <citation type="submission" date="2019-12" db="EMBL/GenBank/DDBJ databases">
        <title>Microbes associate with the intestines of laboratory mice.</title>
        <authorList>
            <person name="Navarre W."/>
            <person name="Wong E."/>
        </authorList>
    </citation>
    <scope>NUCLEOTIDE SEQUENCE [LARGE SCALE GENOMIC DNA]</scope>
    <source>
        <strain evidence="1 2">NM82_D38</strain>
    </source>
</reference>
<dbReference type="RefSeq" id="WP_160334047.1">
    <property type="nucleotide sequence ID" value="NZ_WSRP01000001.1"/>
</dbReference>
<evidence type="ECO:0000313" key="1">
    <source>
        <dbReference type="EMBL" id="MVX55610.1"/>
    </source>
</evidence>